<evidence type="ECO:0000313" key="2">
    <source>
        <dbReference type="EMBL" id="KJL20711.1"/>
    </source>
</evidence>
<accession>A0A0F0KNA1</accession>
<keyword evidence="1" id="KW-0812">Transmembrane</keyword>
<feature type="transmembrane region" description="Helical" evidence="1">
    <location>
        <begin position="6"/>
        <end position="25"/>
    </location>
</feature>
<name>A0A0F0KNA1_9MICO</name>
<dbReference type="OrthoDB" id="3830423at2"/>
<protein>
    <recommendedName>
        <fullName evidence="4">Fe-S protein</fullName>
    </recommendedName>
</protein>
<keyword evidence="3" id="KW-1185">Reference proteome</keyword>
<feature type="transmembrane region" description="Helical" evidence="1">
    <location>
        <begin position="37"/>
        <end position="58"/>
    </location>
</feature>
<dbReference type="RefSeq" id="WP_045251316.1">
    <property type="nucleotide sequence ID" value="NZ_CP099706.1"/>
</dbReference>
<reference evidence="2 3" key="1">
    <citation type="submission" date="2015-02" db="EMBL/GenBank/DDBJ databases">
        <title>Draft genome sequences of ten Microbacterium spp. with emphasis on heavy metal contaminated environments.</title>
        <authorList>
            <person name="Corretto E."/>
        </authorList>
    </citation>
    <scope>NUCLEOTIDE SEQUENCE [LARGE SCALE GENOMIC DNA]</scope>
    <source>
        <strain evidence="2 3">DSM 23848</strain>
    </source>
</reference>
<sequence length="120" mass="12916">MQTLREIVVFIHLIGFATLFGAWLAQAFGGKRQFTQLMNIGLAIAGVAGLALAAPWGIDWTPGMSFYIKITVKLVVLIIIGALLGIGMGRQKRGETVPGGMFWTVGILALLNAGLGFFWH</sequence>
<proteinExistence type="predicted"/>
<feature type="transmembrane region" description="Helical" evidence="1">
    <location>
        <begin position="100"/>
        <end position="119"/>
    </location>
</feature>
<dbReference type="EMBL" id="JYIT01000082">
    <property type="protein sequence ID" value="KJL20711.1"/>
    <property type="molecule type" value="Genomic_DNA"/>
</dbReference>
<dbReference type="Proteomes" id="UP000033448">
    <property type="component" value="Unassembled WGS sequence"/>
</dbReference>
<keyword evidence="1" id="KW-0472">Membrane</keyword>
<dbReference type="AlphaFoldDB" id="A0A0F0KNA1"/>
<evidence type="ECO:0000256" key="1">
    <source>
        <dbReference type="SAM" id="Phobius"/>
    </source>
</evidence>
<feature type="transmembrane region" description="Helical" evidence="1">
    <location>
        <begin position="64"/>
        <end position="88"/>
    </location>
</feature>
<comment type="caution">
    <text evidence="2">The sequence shown here is derived from an EMBL/GenBank/DDBJ whole genome shotgun (WGS) entry which is preliminary data.</text>
</comment>
<gene>
    <name evidence="2" type="ORF">RL72_02635</name>
</gene>
<evidence type="ECO:0008006" key="4">
    <source>
        <dbReference type="Google" id="ProtNLM"/>
    </source>
</evidence>
<evidence type="ECO:0000313" key="3">
    <source>
        <dbReference type="Proteomes" id="UP000033448"/>
    </source>
</evidence>
<dbReference type="PATRIC" id="fig|582680.7.peg.2690"/>
<keyword evidence="1" id="KW-1133">Transmembrane helix</keyword>
<organism evidence="2 3">
    <name type="scientific">Microbacterium azadirachtae</name>
    <dbReference type="NCBI Taxonomy" id="582680"/>
    <lineage>
        <taxon>Bacteria</taxon>
        <taxon>Bacillati</taxon>
        <taxon>Actinomycetota</taxon>
        <taxon>Actinomycetes</taxon>
        <taxon>Micrococcales</taxon>
        <taxon>Microbacteriaceae</taxon>
        <taxon>Microbacterium</taxon>
    </lineage>
</organism>